<accession>A0A165W8E4</accession>
<evidence type="ECO:0000313" key="1">
    <source>
        <dbReference type="EMBL" id="KZL16169.1"/>
    </source>
</evidence>
<organism evidence="1 2">
    <name type="scientific">Pseudovibrio axinellae</name>
    <dbReference type="NCBI Taxonomy" id="989403"/>
    <lineage>
        <taxon>Bacteria</taxon>
        <taxon>Pseudomonadati</taxon>
        <taxon>Pseudomonadota</taxon>
        <taxon>Alphaproteobacteria</taxon>
        <taxon>Hyphomicrobiales</taxon>
        <taxon>Stappiaceae</taxon>
        <taxon>Pseudovibrio</taxon>
    </lineage>
</organism>
<dbReference type="EMBL" id="LMCB01000053">
    <property type="protein sequence ID" value="KZL16169.1"/>
    <property type="molecule type" value="Genomic_DNA"/>
</dbReference>
<evidence type="ECO:0000313" key="2">
    <source>
        <dbReference type="Proteomes" id="UP000076577"/>
    </source>
</evidence>
<dbReference type="AlphaFoldDB" id="A0A165W8E4"/>
<proteinExistence type="predicted"/>
<reference evidence="1 2" key="1">
    <citation type="journal article" date="2016" name="Front. Microbiol.">
        <title>Comparative Genomic Analysis Reveals a Diverse Repertoire of Genes Involved in Prokaryote-Eukaryote Interactions within the Pseudovibrio Genus.</title>
        <authorList>
            <person name="Romano S."/>
            <person name="Fernandez-Guerra A."/>
            <person name="Reen F.J."/>
            <person name="Glockner F.O."/>
            <person name="Crowley S.P."/>
            <person name="O'Sullivan O."/>
            <person name="Cotter P.D."/>
            <person name="Adams C."/>
            <person name="Dobson A.D."/>
            <person name="O'Gara F."/>
        </authorList>
    </citation>
    <scope>NUCLEOTIDE SEQUENCE [LARGE SCALE GENOMIC DNA]</scope>
    <source>
        <strain evidence="1 2">Ad2</strain>
    </source>
</reference>
<comment type="caution">
    <text evidence="1">The sequence shown here is derived from an EMBL/GenBank/DDBJ whole genome shotgun (WGS) entry which is preliminary data.</text>
</comment>
<sequence length="76" mass="8242">MWALLVIKGDVLLNGFSGLWYTGVGLEINLFVFDSAPEPFDENIIAPGSFAVHRNLDLLALEHICEVDAGELGALI</sequence>
<protein>
    <submittedName>
        <fullName evidence="1">Uncharacterized protein</fullName>
    </submittedName>
</protein>
<name>A0A165W8E4_9HYPH</name>
<gene>
    <name evidence="1" type="ORF">PsAD2_03498</name>
</gene>
<keyword evidence="2" id="KW-1185">Reference proteome</keyword>
<dbReference type="Proteomes" id="UP000076577">
    <property type="component" value="Unassembled WGS sequence"/>
</dbReference>